<keyword evidence="9 12" id="KW-0275">Fatty acid biosynthesis</keyword>
<dbReference type="RefSeq" id="WP_194450958.1">
    <property type="nucleotide sequence ID" value="NZ_CP063849.1"/>
</dbReference>
<dbReference type="NCBIfam" id="NF004199">
    <property type="entry name" value="PRK05653.1-4"/>
    <property type="match status" value="1"/>
</dbReference>
<dbReference type="InterPro" id="IPR036291">
    <property type="entry name" value="NAD(P)-bd_dom_sf"/>
</dbReference>
<comment type="catalytic activity">
    <reaction evidence="12">
        <text>a (3R)-hydroxyacyl-[ACP] + NADP(+) = a 3-oxoacyl-[ACP] + NADPH + H(+)</text>
        <dbReference type="Rhea" id="RHEA:17397"/>
        <dbReference type="Rhea" id="RHEA-COMP:9916"/>
        <dbReference type="Rhea" id="RHEA-COMP:9945"/>
        <dbReference type="ChEBI" id="CHEBI:15378"/>
        <dbReference type="ChEBI" id="CHEBI:57783"/>
        <dbReference type="ChEBI" id="CHEBI:58349"/>
        <dbReference type="ChEBI" id="CHEBI:78776"/>
        <dbReference type="ChEBI" id="CHEBI:78827"/>
        <dbReference type="EC" id="1.1.1.100"/>
    </reaction>
</comment>
<gene>
    <name evidence="14" type="primary">fabG</name>
    <name evidence="14" type="ORF">IRI77_04885</name>
</gene>
<evidence type="ECO:0000256" key="4">
    <source>
        <dbReference type="ARBA" id="ARBA00022516"/>
    </source>
</evidence>
<dbReference type="Pfam" id="PF13561">
    <property type="entry name" value="adh_short_C2"/>
    <property type="match status" value="1"/>
</dbReference>
<feature type="binding site" evidence="11">
    <location>
        <begin position="10"/>
        <end position="13"/>
    </location>
    <ligand>
        <name>NADP(+)</name>
        <dbReference type="ChEBI" id="CHEBI:58349"/>
    </ligand>
</feature>
<reference evidence="14 15" key="1">
    <citation type="submission" date="2020-10" db="EMBL/GenBank/DDBJ databases">
        <title>Complete genome sequence of Paludibaculum fermentans P105T, a facultatively anaerobic acidobacterium capable of dissimilatory Fe(III) reduction.</title>
        <authorList>
            <person name="Dedysh S.N."/>
            <person name="Beletsky A.V."/>
            <person name="Kulichevskaya I.S."/>
            <person name="Mardanov A.V."/>
            <person name="Ravin N.V."/>
        </authorList>
    </citation>
    <scope>NUCLEOTIDE SEQUENCE [LARGE SCALE GENOMIC DNA]</scope>
    <source>
        <strain evidence="14 15">P105</strain>
    </source>
</reference>
<dbReference type="InterPro" id="IPR011284">
    <property type="entry name" value="3oxo_ACP_reduc"/>
</dbReference>
<evidence type="ECO:0000256" key="6">
    <source>
        <dbReference type="ARBA" id="ARBA00022857"/>
    </source>
</evidence>
<evidence type="ECO:0000256" key="8">
    <source>
        <dbReference type="ARBA" id="ARBA00023098"/>
    </source>
</evidence>
<dbReference type="SMART" id="SM00822">
    <property type="entry name" value="PKS_KR"/>
    <property type="match status" value="1"/>
</dbReference>
<evidence type="ECO:0000256" key="10">
    <source>
        <dbReference type="PIRSR" id="PIRSR611284-1"/>
    </source>
</evidence>
<dbReference type="UniPathway" id="UPA00094"/>
<comment type="pathway">
    <text evidence="1 12">Lipid metabolism; fatty acid biosynthesis.</text>
</comment>
<evidence type="ECO:0000259" key="13">
    <source>
        <dbReference type="SMART" id="SM00822"/>
    </source>
</evidence>
<dbReference type="PROSITE" id="PS00061">
    <property type="entry name" value="ADH_SHORT"/>
    <property type="match status" value="1"/>
</dbReference>
<dbReference type="PRINTS" id="PR00080">
    <property type="entry name" value="SDRFAMILY"/>
</dbReference>
<dbReference type="InterPro" id="IPR057326">
    <property type="entry name" value="KR_dom"/>
</dbReference>
<proteinExistence type="inferred from homology"/>
<evidence type="ECO:0000256" key="9">
    <source>
        <dbReference type="ARBA" id="ARBA00023160"/>
    </source>
</evidence>
<evidence type="ECO:0000313" key="14">
    <source>
        <dbReference type="EMBL" id="QOY89296.1"/>
    </source>
</evidence>
<evidence type="ECO:0000256" key="3">
    <source>
        <dbReference type="ARBA" id="ARBA00012948"/>
    </source>
</evidence>
<dbReference type="Proteomes" id="UP000593892">
    <property type="component" value="Chromosome"/>
</dbReference>
<dbReference type="AlphaFoldDB" id="A0A7S7NT13"/>
<evidence type="ECO:0000256" key="2">
    <source>
        <dbReference type="ARBA" id="ARBA00006484"/>
    </source>
</evidence>
<evidence type="ECO:0000256" key="11">
    <source>
        <dbReference type="PIRSR" id="PIRSR611284-2"/>
    </source>
</evidence>
<dbReference type="FunFam" id="3.40.50.720:FF:000037">
    <property type="entry name" value="3-oxoacyl-[acyl-carrier-protein] reductase FabG"/>
    <property type="match status" value="1"/>
</dbReference>
<keyword evidence="15" id="KW-1185">Reference proteome</keyword>
<dbReference type="PANTHER" id="PTHR42879">
    <property type="entry name" value="3-OXOACYL-(ACYL-CARRIER-PROTEIN) REDUCTASE"/>
    <property type="match status" value="1"/>
</dbReference>
<dbReference type="GO" id="GO:0030497">
    <property type="term" value="P:fatty acid elongation"/>
    <property type="evidence" value="ECO:0007669"/>
    <property type="project" value="UniProtKB-ARBA"/>
</dbReference>
<feature type="binding site" evidence="11">
    <location>
        <begin position="152"/>
        <end position="156"/>
    </location>
    <ligand>
        <name>NADP(+)</name>
        <dbReference type="ChEBI" id="CHEBI:58349"/>
    </ligand>
</feature>
<dbReference type="GO" id="GO:0051287">
    <property type="term" value="F:NAD binding"/>
    <property type="evidence" value="ECO:0007669"/>
    <property type="project" value="UniProtKB-UniRule"/>
</dbReference>
<accession>A0A7S7NT13</accession>
<dbReference type="NCBIfam" id="NF005559">
    <property type="entry name" value="PRK07231.1"/>
    <property type="match status" value="1"/>
</dbReference>
<dbReference type="CDD" id="cd05333">
    <property type="entry name" value="BKR_SDR_c"/>
    <property type="match status" value="1"/>
</dbReference>
<evidence type="ECO:0000256" key="7">
    <source>
        <dbReference type="ARBA" id="ARBA00023002"/>
    </source>
</evidence>
<evidence type="ECO:0000313" key="15">
    <source>
        <dbReference type="Proteomes" id="UP000593892"/>
    </source>
</evidence>
<dbReference type="GO" id="GO:0004316">
    <property type="term" value="F:3-oxoacyl-[acyl-carrier-protein] reductase (NADPH) activity"/>
    <property type="evidence" value="ECO:0007669"/>
    <property type="project" value="UniProtKB-UniRule"/>
</dbReference>
<keyword evidence="8 12" id="KW-0443">Lipid metabolism</keyword>
<dbReference type="EC" id="1.1.1.100" evidence="3 12"/>
<dbReference type="Gene3D" id="3.40.50.720">
    <property type="entry name" value="NAD(P)-binding Rossmann-like Domain"/>
    <property type="match status" value="1"/>
</dbReference>
<feature type="domain" description="Ketoreductase" evidence="13">
    <location>
        <begin position="4"/>
        <end position="183"/>
    </location>
</feature>
<dbReference type="SUPFAM" id="SSF51735">
    <property type="entry name" value="NAD(P)-binding Rossmann-fold domains"/>
    <property type="match status" value="1"/>
</dbReference>
<dbReference type="InterPro" id="IPR002347">
    <property type="entry name" value="SDR_fam"/>
</dbReference>
<dbReference type="InterPro" id="IPR050259">
    <property type="entry name" value="SDR"/>
</dbReference>
<dbReference type="NCBIfam" id="NF009466">
    <property type="entry name" value="PRK12826.1-2"/>
    <property type="match status" value="1"/>
</dbReference>
<feature type="binding site" evidence="11">
    <location>
        <position position="185"/>
    </location>
    <ligand>
        <name>NADP(+)</name>
        <dbReference type="ChEBI" id="CHEBI:58349"/>
    </ligand>
</feature>
<name>A0A7S7NT13_PALFE</name>
<feature type="active site" description="Proton acceptor" evidence="10">
    <location>
        <position position="152"/>
    </location>
</feature>
<comment type="function">
    <text evidence="12">Catalyzes the NADPH-dependent reduction of beta-ketoacyl-ACP substrates to beta-hydroxyacyl-ACP products, the first reductive step in the elongation cycle of fatty acid biosynthesis.</text>
</comment>
<dbReference type="KEGG" id="pfer:IRI77_04885"/>
<evidence type="ECO:0000256" key="12">
    <source>
        <dbReference type="RuleBase" id="RU366074"/>
    </source>
</evidence>
<dbReference type="NCBIfam" id="TIGR01830">
    <property type="entry name" value="3oxo_ACP_reduc"/>
    <property type="match status" value="1"/>
</dbReference>
<comment type="subunit">
    <text evidence="12">Homotetramer.</text>
</comment>
<organism evidence="14 15">
    <name type="scientific">Paludibaculum fermentans</name>
    <dbReference type="NCBI Taxonomy" id="1473598"/>
    <lineage>
        <taxon>Bacteria</taxon>
        <taxon>Pseudomonadati</taxon>
        <taxon>Acidobacteriota</taxon>
        <taxon>Terriglobia</taxon>
        <taxon>Bryobacterales</taxon>
        <taxon>Bryobacteraceae</taxon>
        <taxon>Paludibaculum</taxon>
    </lineage>
</organism>
<dbReference type="PRINTS" id="PR00081">
    <property type="entry name" value="GDHRDH"/>
</dbReference>
<sequence length="244" mass="25176">MSSRIAFVTGASRGIGRACALSLASAGHKVVLAARDVQKLEAVKEEIQAAGGSASVVSLDLASEDSIKAAFAQAVQEAGPITILVNNAGITKDGLAMRMKRADWDAVLHTNLTGGFLCIQAVMQGMLKERWGRIINIASVVGESGNAGQANYVASKAGLIGLTKSLAIELGSRNVTVNAVTPGFIATDMTAVLSDEVKQKLLASIPLKRLGSAEDVAAAVKFLASEEAGYITGSVLKVNGGMYM</sequence>
<keyword evidence="4 12" id="KW-0444">Lipid biosynthesis</keyword>
<keyword evidence="7 12" id="KW-0560">Oxidoreductase</keyword>
<protein>
    <recommendedName>
        <fullName evidence="3 12">3-oxoacyl-[acyl-carrier-protein] reductase</fullName>
        <ecNumber evidence="3 12">1.1.1.100</ecNumber>
    </recommendedName>
</protein>
<keyword evidence="5 12" id="KW-0276">Fatty acid metabolism</keyword>
<feature type="binding site" evidence="11">
    <location>
        <position position="87"/>
    </location>
    <ligand>
        <name>NADP(+)</name>
        <dbReference type="ChEBI" id="CHEBI:58349"/>
    </ligand>
</feature>
<dbReference type="InterPro" id="IPR020904">
    <property type="entry name" value="Sc_DH/Rdtase_CS"/>
</dbReference>
<dbReference type="EMBL" id="CP063849">
    <property type="protein sequence ID" value="QOY89296.1"/>
    <property type="molecule type" value="Genomic_DNA"/>
</dbReference>
<keyword evidence="6 11" id="KW-0521">NADP</keyword>
<dbReference type="PANTHER" id="PTHR42879:SF2">
    <property type="entry name" value="3-OXOACYL-[ACYL-CARRIER-PROTEIN] REDUCTASE FABG"/>
    <property type="match status" value="1"/>
</dbReference>
<evidence type="ECO:0000256" key="5">
    <source>
        <dbReference type="ARBA" id="ARBA00022832"/>
    </source>
</evidence>
<evidence type="ECO:0000256" key="1">
    <source>
        <dbReference type="ARBA" id="ARBA00005194"/>
    </source>
</evidence>
<comment type="similarity">
    <text evidence="2 12">Belongs to the short-chain dehydrogenases/reductases (SDR) family.</text>
</comment>